<gene>
    <name evidence="4" type="primary">vasn-L</name>
    <name evidence="4" type="ORF">Hamer_G000304</name>
</gene>
<dbReference type="PROSITE" id="PS51450">
    <property type="entry name" value="LRR"/>
    <property type="match status" value="1"/>
</dbReference>
<comment type="caution">
    <text evidence="4">The sequence shown here is derived from an EMBL/GenBank/DDBJ whole genome shotgun (WGS) entry which is preliminary data.</text>
</comment>
<feature type="region of interest" description="Disordered" evidence="2">
    <location>
        <begin position="17"/>
        <end position="37"/>
    </location>
</feature>
<evidence type="ECO:0000256" key="2">
    <source>
        <dbReference type="SAM" id="MobiDB-lite"/>
    </source>
</evidence>
<keyword evidence="3" id="KW-0812">Transmembrane</keyword>
<dbReference type="PANTHER" id="PTHR24373">
    <property type="entry name" value="SLIT RELATED LEUCINE-RICH REPEAT NEURONAL PROTEIN"/>
    <property type="match status" value="1"/>
</dbReference>
<dbReference type="GO" id="GO:0031012">
    <property type="term" value="C:extracellular matrix"/>
    <property type="evidence" value="ECO:0007669"/>
    <property type="project" value="TreeGrafter"/>
</dbReference>
<dbReference type="SUPFAM" id="SSF52058">
    <property type="entry name" value="L domain-like"/>
    <property type="match status" value="1"/>
</dbReference>
<dbReference type="EMBL" id="JAHLQT010002534">
    <property type="protein sequence ID" value="KAG7177077.1"/>
    <property type="molecule type" value="Genomic_DNA"/>
</dbReference>
<dbReference type="Proteomes" id="UP000747542">
    <property type="component" value="Unassembled WGS sequence"/>
</dbReference>
<dbReference type="AlphaFoldDB" id="A0A8J5TU11"/>
<keyword evidence="3" id="KW-1133">Transmembrane helix</keyword>
<reference evidence="4" key="1">
    <citation type="journal article" date="2021" name="Sci. Adv.">
        <title>The American lobster genome reveals insights on longevity, neural, and immune adaptations.</title>
        <authorList>
            <person name="Polinski J.M."/>
            <person name="Zimin A.V."/>
            <person name="Clark K.F."/>
            <person name="Kohn A.B."/>
            <person name="Sadowski N."/>
            <person name="Timp W."/>
            <person name="Ptitsyn A."/>
            <person name="Khanna P."/>
            <person name="Romanova D.Y."/>
            <person name="Williams P."/>
            <person name="Greenwood S.J."/>
            <person name="Moroz L.L."/>
            <person name="Walt D.R."/>
            <person name="Bodnar A.G."/>
        </authorList>
    </citation>
    <scope>NUCLEOTIDE SEQUENCE</scope>
    <source>
        <strain evidence="4">GMGI-L3</strain>
    </source>
</reference>
<dbReference type="Pfam" id="PF13855">
    <property type="entry name" value="LRR_8"/>
    <property type="match status" value="1"/>
</dbReference>
<protein>
    <submittedName>
        <fullName evidence="4">Vasorin-like</fullName>
    </submittedName>
</protein>
<keyword evidence="3" id="KW-0472">Membrane</keyword>
<accession>A0A8J5TU11</accession>
<dbReference type="Gene3D" id="3.80.10.10">
    <property type="entry name" value="Ribonuclease Inhibitor"/>
    <property type="match status" value="1"/>
</dbReference>
<sequence length="462" mass="51143">MSGDESWVYGYNPETKAQLSQWKSQASPRPKKARQVQSKQQAMEGVVLVVCSLIVAMAYCNPVECPAKCECDSPRITCEGGTISILDKRLTALVIQDADPPITTLNHAITQQLEHLVKLQLDSVGLTEIDPGALATIQRLETLEITNNRIATIGPATFRNCGKLIYLNLENNNIEIELKNLKSLCIGGIKFNLSDDLVNHNKLPVLESLQLKGDPENKLRVTNKIQENILNMTTQSLKNLELSYCGLASPKIFTQANSKLQNLKATDVKLVPTRLSLWPKFELPKIEILDLSGSPYLTKLFLTSNAPTTLPDLKILKMSHCWIRDFPESHFEQKTPNVKQLDISHNPLECTCYGISWIPNYVRYGKLILLNEENTICAIPKHLKDIPLLTASLCPIIPTPDTTSTPATYTTSLVTSVDTTVIPEESHSSSPGMTTTNKGNLLLVSPVIIMISFITLCVCLIV</sequence>
<dbReference type="InterPro" id="IPR001611">
    <property type="entry name" value="Leu-rich_rpt"/>
</dbReference>
<dbReference type="PANTHER" id="PTHR24373:SF370">
    <property type="entry name" value="FISH-LIPS, ISOFORM E"/>
    <property type="match status" value="1"/>
</dbReference>
<dbReference type="GO" id="GO:0005615">
    <property type="term" value="C:extracellular space"/>
    <property type="evidence" value="ECO:0007669"/>
    <property type="project" value="TreeGrafter"/>
</dbReference>
<dbReference type="InterPro" id="IPR032675">
    <property type="entry name" value="LRR_dom_sf"/>
</dbReference>
<evidence type="ECO:0000313" key="5">
    <source>
        <dbReference type="Proteomes" id="UP000747542"/>
    </source>
</evidence>
<name>A0A8J5TU11_HOMAM</name>
<evidence type="ECO:0000256" key="1">
    <source>
        <dbReference type="ARBA" id="ARBA00022729"/>
    </source>
</evidence>
<feature type="compositionally biased region" description="Polar residues" evidence="2">
    <location>
        <begin position="17"/>
        <end position="27"/>
    </location>
</feature>
<keyword evidence="5" id="KW-1185">Reference proteome</keyword>
<keyword evidence="1" id="KW-0732">Signal</keyword>
<proteinExistence type="predicted"/>
<evidence type="ECO:0000256" key="3">
    <source>
        <dbReference type="SAM" id="Phobius"/>
    </source>
</evidence>
<dbReference type="InterPro" id="IPR050328">
    <property type="entry name" value="Dev_Immune_Receptor"/>
</dbReference>
<feature type="transmembrane region" description="Helical" evidence="3">
    <location>
        <begin position="441"/>
        <end position="461"/>
    </location>
</feature>
<organism evidence="4 5">
    <name type="scientific">Homarus americanus</name>
    <name type="common">American lobster</name>
    <dbReference type="NCBI Taxonomy" id="6706"/>
    <lineage>
        <taxon>Eukaryota</taxon>
        <taxon>Metazoa</taxon>
        <taxon>Ecdysozoa</taxon>
        <taxon>Arthropoda</taxon>
        <taxon>Crustacea</taxon>
        <taxon>Multicrustacea</taxon>
        <taxon>Malacostraca</taxon>
        <taxon>Eumalacostraca</taxon>
        <taxon>Eucarida</taxon>
        <taxon>Decapoda</taxon>
        <taxon>Pleocyemata</taxon>
        <taxon>Astacidea</taxon>
        <taxon>Nephropoidea</taxon>
        <taxon>Nephropidae</taxon>
        <taxon>Homarus</taxon>
    </lineage>
</organism>
<evidence type="ECO:0000313" key="4">
    <source>
        <dbReference type="EMBL" id="KAG7177077.1"/>
    </source>
</evidence>